<accession>A0A841PPX3</accession>
<comment type="function">
    <text evidence="6">Cell division inhibitor that blocks the formation of polar Z ring septums. Rapidly oscillates between the poles of the cell to destabilize FtsZ filaments that have formed before they mature into polar Z rings. Prevents FtsZ polymerization.</text>
</comment>
<dbReference type="AlphaFoldDB" id="A0A841PPX3"/>
<dbReference type="GO" id="GO:0000917">
    <property type="term" value="P:division septum assembly"/>
    <property type="evidence" value="ECO:0007669"/>
    <property type="project" value="UniProtKB-KW"/>
</dbReference>
<evidence type="ECO:0000256" key="2">
    <source>
        <dbReference type="ARBA" id="ARBA00022618"/>
    </source>
</evidence>
<dbReference type="InterPro" id="IPR005526">
    <property type="entry name" value="Septum_form_inhib_MinC_C"/>
</dbReference>
<dbReference type="RefSeq" id="WP_184402356.1">
    <property type="nucleotide sequence ID" value="NZ_JACHHJ010000001.1"/>
</dbReference>
<evidence type="ECO:0000256" key="6">
    <source>
        <dbReference type="HAMAP-Rule" id="MF_00267"/>
    </source>
</evidence>
<dbReference type="HAMAP" id="MF_00267">
    <property type="entry name" value="MinC"/>
    <property type="match status" value="1"/>
</dbReference>
<evidence type="ECO:0000256" key="3">
    <source>
        <dbReference type="ARBA" id="ARBA00023210"/>
    </source>
</evidence>
<keyword evidence="2 6" id="KW-0132">Cell division</keyword>
<dbReference type="InterPro" id="IPR055219">
    <property type="entry name" value="MinC_N_1"/>
</dbReference>
<dbReference type="InterPro" id="IPR036145">
    <property type="entry name" value="MinC_C_sf"/>
</dbReference>
<name>A0A841PPX3_9BACL</name>
<evidence type="ECO:0000256" key="4">
    <source>
        <dbReference type="ARBA" id="ARBA00023306"/>
    </source>
</evidence>
<dbReference type="Gene3D" id="2.160.20.70">
    <property type="match status" value="1"/>
</dbReference>
<comment type="caution">
    <text evidence="9">The sequence shown here is derived from an EMBL/GenBank/DDBJ whole genome shotgun (WGS) entry which is preliminary data.</text>
</comment>
<protein>
    <recommendedName>
        <fullName evidence="6">Probable septum site-determining protein MinC</fullName>
    </recommendedName>
</protein>
<feature type="domain" description="Septum site-determining protein MinC N-terminal" evidence="8">
    <location>
        <begin position="10"/>
        <end position="87"/>
    </location>
</feature>
<proteinExistence type="inferred from homology"/>
<dbReference type="GO" id="GO:0000902">
    <property type="term" value="P:cell morphogenesis"/>
    <property type="evidence" value="ECO:0007669"/>
    <property type="project" value="InterPro"/>
</dbReference>
<dbReference type="Proteomes" id="UP000568839">
    <property type="component" value="Unassembled WGS sequence"/>
</dbReference>
<keyword evidence="3 6" id="KW-0717">Septation</keyword>
<dbReference type="EMBL" id="JACHHJ010000001">
    <property type="protein sequence ID" value="MBB6448351.1"/>
    <property type="molecule type" value="Genomic_DNA"/>
</dbReference>
<evidence type="ECO:0000259" key="8">
    <source>
        <dbReference type="Pfam" id="PF22642"/>
    </source>
</evidence>
<feature type="domain" description="Septum formation inhibitor MinC C-terminal" evidence="7">
    <location>
        <begin position="112"/>
        <end position="213"/>
    </location>
</feature>
<keyword evidence="4 6" id="KW-0131">Cell cycle</keyword>
<keyword evidence="10" id="KW-1185">Reference proteome</keyword>
<dbReference type="NCBIfam" id="TIGR01222">
    <property type="entry name" value="minC"/>
    <property type="match status" value="1"/>
</dbReference>
<sequence length="232" mass="25589">MKTEFSKQLVTIKGTKDGLVIRLDDHCAYADLLEELQTKMKENMIGEEQDKDVHIAVHVGTRYVDEKQRGEITSAIEQSGAISVDEITSDVITMTQALKMKEEKQIHSYTCLVRSGQVLSVKGDLLILGDVNPGGTIEATGDVYVLGTLKGKARAGTEGDEDAVIAASVLAPSQLMIADRLYLSEATREQQESESMHMGPRYASIEEEKEEMVFHNMSSLAALRSRRQKAID</sequence>
<evidence type="ECO:0000259" key="7">
    <source>
        <dbReference type="Pfam" id="PF03775"/>
    </source>
</evidence>
<dbReference type="Gene3D" id="3.30.160.540">
    <property type="match status" value="1"/>
</dbReference>
<evidence type="ECO:0000256" key="5">
    <source>
        <dbReference type="ARBA" id="ARBA00046874"/>
    </source>
</evidence>
<gene>
    <name evidence="6" type="primary">minC</name>
    <name evidence="9" type="ORF">HNR44_000300</name>
</gene>
<organism evidence="9 10">
    <name type="scientific">Geomicrobium halophilum</name>
    <dbReference type="NCBI Taxonomy" id="549000"/>
    <lineage>
        <taxon>Bacteria</taxon>
        <taxon>Bacillati</taxon>
        <taxon>Bacillota</taxon>
        <taxon>Bacilli</taxon>
        <taxon>Bacillales</taxon>
        <taxon>Geomicrobium</taxon>
    </lineage>
</organism>
<dbReference type="Pfam" id="PF03775">
    <property type="entry name" value="MinC_C"/>
    <property type="match status" value="1"/>
</dbReference>
<evidence type="ECO:0000313" key="10">
    <source>
        <dbReference type="Proteomes" id="UP000568839"/>
    </source>
</evidence>
<dbReference type="InterPro" id="IPR016098">
    <property type="entry name" value="CAP/MinC_C"/>
</dbReference>
<evidence type="ECO:0000313" key="9">
    <source>
        <dbReference type="EMBL" id="MBB6448351.1"/>
    </source>
</evidence>
<evidence type="ECO:0000256" key="1">
    <source>
        <dbReference type="ARBA" id="ARBA00006291"/>
    </source>
</evidence>
<dbReference type="PANTHER" id="PTHR34108">
    <property type="entry name" value="SEPTUM SITE-DETERMINING PROTEIN MINC"/>
    <property type="match status" value="1"/>
</dbReference>
<reference evidence="9 10" key="1">
    <citation type="submission" date="2020-08" db="EMBL/GenBank/DDBJ databases">
        <title>Genomic Encyclopedia of Type Strains, Phase IV (KMG-IV): sequencing the most valuable type-strain genomes for metagenomic binning, comparative biology and taxonomic classification.</title>
        <authorList>
            <person name="Goeker M."/>
        </authorList>
    </citation>
    <scope>NUCLEOTIDE SEQUENCE [LARGE SCALE GENOMIC DNA]</scope>
    <source>
        <strain evidence="9 10">DSM 21769</strain>
    </source>
</reference>
<dbReference type="GO" id="GO:1901891">
    <property type="term" value="P:regulation of cell septum assembly"/>
    <property type="evidence" value="ECO:0007669"/>
    <property type="project" value="InterPro"/>
</dbReference>
<dbReference type="InterPro" id="IPR013033">
    <property type="entry name" value="MinC"/>
</dbReference>
<dbReference type="Pfam" id="PF22642">
    <property type="entry name" value="MinC_N_1"/>
    <property type="match status" value="1"/>
</dbReference>
<comment type="similarity">
    <text evidence="1 6">Belongs to the MinC family.</text>
</comment>
<comment type="subunit">
    <text evidence="5 6">Interacts with MinD and FtsZ.</text>
</comment>
<dbReference type="SUPFAM" id="SSF63848">
    <property type="entry name" value="Cell-division inhibitor MinC, C-terminal domain"/>
    <property type="match status" value="1"/>
</dbReference>
<dbReference type="PANTHER" id="PTHR34108:SF1">
    <property type="entry name" value="SEPTUM SITE-DETERMINING PROTEIN MINC"/>
    <property type="match status" value="1"/>
</dbReference>